<dbReference type="AlphaFoldDB" id="A6TK05"/>
<organism evidence="1 2">
    <name type="scientific">Alkaliphilus metalliredigens (strain QYMF)</name>
    <dbReference type="NCBI Taxonomy" id="293826"/>
    <lineage>
        <taxon>Bacteria</taxon>
        <taxon>Bacillati</taxon>
        <taxon>Bacillota</taxon>
        <taxon>Clostridia</taxon>
        <taxon>Peptostreptococcales</taxon>
        <taxon>Natronincolaceae</taxon>
        <taxon>Alkaliphilus</taxon>
    </lineage>
</organism>
<dbReference type="eggNOG" id="COG3391">
    <property type="taxonomic scope" value="Bacteria"/>
</dbReference>
<protein>
    <recommendedName>
        <fullName evidence="3">Lipoprotein</fullName>
    </recommendedName>
</protein>
<keyword evidence="2" id="KW-1185">Reference proteome</keyword>
<dbReference type="KEGG" id="amt:Amet_0291"/>
<accession>A6TK05</accession>
<dbReference type="RefSeq" id="WP_011971432.1">
    <property type="nucleotide sequence ID" value="NC_009633.1"/>
</dbReference>
<evidence type="ECO:0000313" key="1">
    <source>
        <dbReference type="EMBL" id="ABR46523.1"/>
    </source>
</evidence>
<dbReference type="STRING" id="293826.Amet_0291"/>
<gene>
    <name evidence="1" type="ordered locus">Amet_0291</name>
</gene>
<dbReference type="PROSITE" id="PS51257">
    <property type="entry name" value="PROKAR_LIPOPROTEIN"/>
    <property type="match status" value="1"/>
</dbReference>
<sequence>MKRIVFSLCFIVILMGCSQQEIKEGQVYVVQDENYDEEQTGDILNIEGRIPFQKYVNQNIVDLQDSNRILLTIAPSGEEIYLMERMETTELSPVIKGDVREKVRIIREDMVTKDQVIVAKDIPFVSKVRWNTEGNIVSFGGGDRLTIYDAKDGSIIMEGKLAQDPITGFFWAPTDENKIYTEQPNLANGSIYYLASQRKVEAYETREETYYKGKLNSDYYYGTKWDLANGNIKTVILDKQGKTIKVIIPGIFRDSYEKSLVVVGEEGFGLSYVEDINNPEDAMDLTKEYVYDVKFIADGKIAYTTKAEDIDDNLFYLHIVSNNGSELKRAKVYGANIALLPDGNSGYISGPVWQKVDFLENKLFEVDLEHDVELDESKEIYSTIRGAMMTLYDFQMKGEEDRNRIEKYFKNTRSPEQWAYFDVTNMLQENDNRSSRRDYAMRIDLKSYVMDYADGSASVVIDVNIKNSYGRDITTDYALELSKSEERWYVTGFSTFPHAVEREEIEKILQETIEKIRIGKLFPGKLEDKEITLGQVQFWLSRMPRLAPNIESANAVKVFLQVNQEGREEVYKLVLEKVEQNLWQPTKLTQEDLSSL</sequence>
<dbReference type="Proteomes" id="UP000001572">
    <property type="component" value="Chromosome"/>
</dbReference>
<evidence type="ECO:0000313" key="2">
    <source>
        <dbReference type="Proteomes" id="UP000001572"/>
    </source>
</evidence>
<dbReference type="EMBL" id="CP000724">
    <property type="protein sequence ID" value="ABR46523.1"/>
    <property type="molecule type" value="Genomic_DNA"/>
</dbReference>
<evidence type="ECO:0008006" key="3">
    <source>
        <dbReference type="Google" id="ProtNLM"/>
    </source>
</evidence>
<name>A6TK05_ALKMQ</name>
<dbReference type="HOGENOM" id="CLU_457617_0_0_9"/>
<proteinExistence type="predicted"/>
<reference evidence="2" key="1">
    <citation type="journal article" date="2016" name="Genome Announc.">
        <title>Complete genome sequence of Alkaliphilus metalliredigens strain QYMF, an alkaliphilic and metal-reducing bacterium isolated from borax-contaminated leachate ponds.</title>
        <authorList>
            <person name="Hwang C."/>
            <person name="Copeland A."/>
            <person name="Lucas S."/>
            <person name="Lapidus A."/>
            <person name="Barry K."/>
            <person name="Detter J.C."/>
            <person name="Glavina Del Rio T."/>
            <person name="Hammon N."/>
            <person name="Israni S."/>
            <person name="Dalin E."/>
            <person name="Tice H."/>
            <person name="Pitluck S."/>
            <person name="Chertkov O."/>
            <person name="Brettin T."/>
            <person name="Bruce D."/>
            <person name="Han C."/>
            <person name="Schmutz J."/>
            <person name="Larimer F."/>
            <person name="Land M.L."/>
            <person name="Hauser L."/>
            <person name="Kyrpides N."/>
            <person name="Mikhailova N."/>
            <person name="Ye Q."/>
            <person name="Zhou J."/>
            <person name="Richardson P."/>
            <person name="Fields M.W."/>
        </authorList>
    </citation>
    <scope>NUCLEOTIDE SEQUENCE [LARGE SCALE GENOMIC DNA]</scope>
    <source>
        <strain evidence="2">QYMF</strain>
    </source>
</reference>
<dbReference type="OrthoDB" id="1906906at2"/>
<dbReference type="SUPFAM" id="SSF82171">
    <property type="entry name" value="DPP6 N-terminal domain-like"/>
    <property type="match status" value="1"/>
</dbReference>